<evidence type="ECO:0008006" key="3">
    <source>
        <dbReference type="Google" id="ProtNLM"/>
    </source>
</evidence>
<proteinExistence type="predicted"/>
<keyword evidence="2" id="KW-1185">Reference proteome</keyword>
<evidence type="ECO:0000313" key="1">
    <source>
        <dbReference type="EMBL" id="SES66224.1"/>
    </source>
</evidence>
<protein>
    <recommendedName>
        <fullName evidence="3">Prophage minor tail protein Z (GPZ)</fullName>
    </recommendedName>
</protein>
<dbReference type="EMBL" id="FOHO01000001">
    <property type="protein sequence ID" value="SES66224.1"/>
    <property type="molecule type" value="Genomic_DNA"/>
</dbReference>
<sequence length="183" mass="20779">MVGLHIDLNGEALDRLSERFALDERQLQAAYSRALKRTAGTLRSMSSKGLKGLLGLRNTKRLRRRIKTRRARGDGSGAAFEIWYGQNDWPAEDFKGRPTESGAGVQFLGHSFEGAFIGRLSGTRTILRRKTARSHPIERVLMPVKDRMDVYLEDEVFDQAEEIFMRHFEAEIRARALFGIGAR</sequence>
<organism evidence="1 2">
    <name type="scientific">Paracoccus homiensis</name>
    <dbReference type="NCBI Taxonomy" id="364199"/>
    <lineage>
        <taxon>Bacteria</taxon>
        <taxon>Pseudomonadati</taxon>
        <taxon>Pseudomonadota</taxon>
        <taxon>Alphaproteobacteria</taxon>
        <taxon>Rhodobacterales</taxon>
        <taxon>Paracoccaceae</taxon>
        <taxon>Paracoccus</taxon>
    </lineage>
</organism>
<dbReference type="Proteomes" id="UP000199180">
    <property type="component" value="Unassembled WGS sequence"/>
</dbReference>
<name>A0A1H9YBF3_9RHOB</name>
<reference evidence="1 2" key="1">
    <citation type="submission" date="2016-10" db="EMBL/GenBank/DDBJ databases">
        <authorList>
            <person name="de Groot N.N."/>
        </authorList>
    </citation>
    <scope>NUCLEOTIDE SEQUENCE [LARGE SCALE GENOMIC DNA]</scope>
    <source>
        <strain evidence="1 2">DSM 17862</strain>
    </source>
</reference>
<dbReference type="AlphaFoldDB" id="A0A1H9YBF3"/>
<accession>A0A1H9YBF3</accession>
<dbReference type="STRING" id="364199.SAMN04489858_101106"/>
<evidence type="ECO:0000313" key="2">
    <source>
        <dbReference type="Proteomes" id="UP000199180"/>
    </source>
</evidence>
<gene>
    <name evidence="1" type="ORF">SAMN04489858_101106</name>
</gene>